<sequence length="174" mass="20206">MNWKFRVIFALGTGVSYTLMLWLFDYFFDKNLYSTGSLIFQGVGFGVLFGIGFPYINQKLAEKFSNKIGTKIKPNLKEEEVIEIEGPANLFRGIEGVGGKIFLTNKKLIFKSHKINIQKGQTDIEYSTIKEIVKRKTAKLFDNGIRIITNNEKEFDFVVNERDLWFEKINERKK</sequence>
<keyword evidence="1" id="KW-1133">Transmembrane helix</keyword>
<dbReference type="InterPro" id="IPR011993">
    <property type="entry name" value="PH-like_dom_sf"/>
</dbReference>
<keyword evidence="1" id="KW-0812">Transmembrane</keyword>
<protein>
    <submittedName>
        <fullName evidence="3">GRAM domain-containing protein</fullName>
    </submittedName>
</protein>
<dbReference type="STRING" id="504486.SAMN05660703_2298"/>
<evidence type="ECO:0000313" key="4">
    <source>
        <dbReference type="Proteomes" id="UP000192360"/>
    </source>
</evidence>
<dbReference type="AlphaFoldDB" id="A0A1W2AYG4"/>
<reference evidence="3 4" key="1">
    <citation type="submission" date="2017-04" db="EMBL/GenBank/DDBJ databases">
        <authorList>
            <person name="Afonso C.L."/>
            <person name="Miller P.J."/>
            <person name="Scott M.A."/>
            <person name="Spackman E."/>
            <person name="Goraichik I."/>
            <person name="Dimitrov K.M."/>
            <person name="Suarez D.L."/>
            <person name="Swayne D.E."/>
        </authorList>
    </citation>
    <scope>NUCLEOTIDE SEQUENCE [LARGE SCALE GENOMIC DNA]</scope>
    <source>
        <strain evidence="3 4">DSM 21164</strain>
    </source>
</reference>
<evidence type="ECO:0000256" key="1">
    <source>
        <dbReference type="SAM" id="Phobius"/>
    </source>
</evidence>
<feature type="transmembrane region" description="Helical" evidence="1">
    <location>
        <begin position="7"/>
        <end position="24"/>
    </location>
</feature>
<organism evidence="3 4">
    <name type="scientific">Cellulophaga tyrosinoxydans</name>
    <dbReference type="NCBI Taxonomy" id="504486"/>
    <lineage>
        <taxon>Bacteria</taxon>
        <taxon>Pseudomonadati</taxon>
        <taxon>Bacteroidota</taxon>
        <taxon>Flavobacteriia</taxon>
        <taxon>Flavobacteriales</taxon>
        <taxon>Flavobacteriaceae</taxon>
        <taxon>Cellulophaga</taxon>
    </lineage>
</organism>
<proteinExistence type="predicted"/>
<evidence type="ECO:0000313" key="3">
    <source>
        <dbReference type="EMBL" id="SMC65491.1"/>
    </source>
</evidence>
<name>A0A1W2AYG4_9FLAO</name>
<feature type="domain" description="GRAM" evidence="2">
    <location>
        <begin position="76"/>
        <end position="157"/>
    </location>
</feature>
<gene>
    <name evidence="3" type="ORF">SAMN05660703_2298</name>
</gene>
<keyword evidence="4" id="KW-1185">Reference proteome</keyword>
<dbReference type="Pfam" id="PF02893">
    <property type="entry name" value="GRAM"/>
    <property type="match status" value="1"/>
</dbReference>
<dbReference type="Proteomes" id="UP000192360">
    <property type="component" value="Unassembled WGS sequence"/>
</dbReference>
<evidence type="ECO:0000259" key="2">
    <source>
        <dbReference type="Pfam" id="PF02893"/>
    </source>
</evidence>
<dbReference type="InterPro" id="IPR004182">
    <property type="entry name" value="GRAM"/>
</dbReference>
<dbReference type="EMBL" id="FWXO01000003">
    <property type="protein sequence ID" value="SMC65491.1"/>
    <property type="molecule type" value="Genomic_DNA"/>
</dbReference>
<keyword evidence="1" id="KW-0472">Membrane</keyword>
<feature type="transmembrane region" description="Helical" evidence="1">
    <location>
        <begin position="36"/>
        <end position="56"/>
    </location>
</feature>
<accession>A0A1W2AYG4</accession>
<dbReference type="Gene3D" id="2.30.29.30">
    <property type="entry name" value="Pleckstrin-homology domain (PH domain)/Phosphotyrosine-binding domain (PTB)"/>
    <property type="match status" value="1"/>
</dbReference>